<sequence>MFAIASDDAKSVHHVLEQGHADPNEPLGPQSALAFALTNERLAHKLDIVKALLAYGADPMALRNPMLNPPHRNSSVDDDPMLLSPPPTTTLEVMDPAMRYYVSRAEAPQTRRVSKLLQASLFRPLGRVRYEIVGQDQVFEQLFTVLNQRSRTHSAAPLVILLCGPSGHGKSFLARRMGSLLNVPTHTVNVTTLRSTHDLWDSYSMSPYEELSTNTLSQFLVENEGKQCVVILDEIEKVEDPKVLYSLLMPWEFGRCSLPGDHRQIDVRQVIWLGTSNIGHDLVFEFCGSSSGTNITKEEYLELAQLLRPGISHSLGASLSSRVTMILPFVPFAEAELMAIATEAFYSLGGGQSYFVSPDVVERVSCKAIGCYIPEEGARSLHRAVSSLLSEVLEQSST</sequence>
<evidence type="ECO:0000256" key="2">
    <source>
        <dbReference type="ARBA" id="ARBA00022840"/>
    </source>
</evidence>
<evidence type="ECO:0000313" key="5">
    <source>
        <dbReference type="Proteomes" id="UP000759537"/>
    </source>
</evidence>
<dbReference type="InterPro" id="IPR003593">
    <property type="entry name" value="AAA+_ATPase"/>
</dbReference>
<keyword evidence="5" id="KW-1185">Reference proteome</keyword>
<dbReference type="EMBL" id="WHVB01000010">
    <property type="protein sequence ID" value="KAF8479296.1"/>
    <property type="molecule type" value="Genomic_DNA"/>
</dbReference>
<comment type="caution">
    <text evidence="4">The sequence shown here is derived from an EMBL/GenBank/DDBJ whole genome shotgun (WGS) entry which is preliminary data.</text>
</comment>
<reference evidence="4" key="1">
    <citation type="submission" date="2019-10" db="EMBL/GenBank/DDBJ databases">
        <authorList>
            <consortium name="DOE Joint Genome Institute"/>
            <person name="Kuo A."/>
            <person name="Miyauchi S."/>
            <person name="Kiss E."/>
            <person name="Drula E."/>
            <person name="Kohler A."/>
            <person name="Sanchez-Garcia M."/>
            <person name="Andreopoulos B."/>
            <person name="Barry K.W."/>
            <person name="Bonito G."/>
            <person name="Buee M."/>
            <person name="Carver A."/>
            <person name="Chen C."/>
            <person name="Cichocki N."/>
            <person name="Clum A."/>
            <person name="Culley D."/>
            <person name="Crous P.W."/>
            <person name="Fauchery L."/>
            <person name="Girlanda M."/>
            <person name="Hayes R."/>
            <person name="Keri Z."/>
            <person name="LaButti K."/>
            <person name="Lipzen A."/>
            <person name="Lombard V."/>
            <person name="Magnuson J."/>
            <person name="Maillard F."/>
            <person name="Morin E."/>
            <person name="Murat C."/>
            <person name="Nolan M."/>
            <person name="Ohm R."/>
            <person name="Pangilinan J."/>
            <person name="Pereira M."/>
            <person name="Perotto S."/>
            <person name="Peter M."/>
            <person name="Riley R."/>
            <person name="Sitrit Y."/>
            <person name="Stielow B."/>
            <person name="Szollosi G."/>
            <person name="Zifcakova L."/>
            <person name="Stursova M."/>
            <person name="Spatafora J.W."/>
            <person name="Tedersoo L."/>
            <person name="Vaario L.-M."/>
            <person name="Yamada A."/>
            <person name="Yan M."/>
            <person name="Wang P."/>
            <person name="Xu J."/>
            <person name="Bruns T."/>
            <person name="Baldrian P."/>
            <person name="Vilgalys R."/>
            <person name="Henrissat B."/>
            <person name="Grigoriev I.V."/>
            <person name="Hibbett D."/>
            <person name="Nagy L.G."/>
            <person name="Martin F.M."/>
        </authorList>
    </citation>
    <scope>NUCLEOTIDE SEQUENCE</scope>
    <source>
        <strain evidence="4">Prilba</strain>
    </source>
</reference>
<protein>
    <submittedName>
        <fullName evidence="4">P-loop containing nucleoside triphosphate hydrolase protein</fullName>
    </submittedName>
</protein>
<dbReference type="AlphaFoldDB" id="A0A9P5MUZ3"/>
<dbReference type="PANTHER" id="PTHR11638:SF18">
    <property type="entry name" value="HEAT SHOCK PROTEIN 104"/>
    <property type="match status" value="1"/>
</dbReference>
<keyword evidence="2" id="KW-0067">ATP-binding</keyword>
<dbReference type="GO" id="GO:0005737">
    <property type="term" value="C:cytoplasm"/>
    <property type="evidence" value="ECO:0007669"/>
    <property type="project" value="TreeGrafter"/>
</dbReference>
<dbReference type="InterPro" id="IPR011704">
    <property type="entry name" value="ATPase_dyneun-rel_AAA"/>
</dbReference>
<dbReference type="Pfam" id="PF07728">
    <property type="entry name" value="AAA_5"/>
    <property type="match status" value="1"/>
</dbReference>
<dbReference type="GO" id="GO:0034605">
    <property type="term" value="P:cellular response to heat"/>
    <property type="evidence" value="ECO:0007669"/>
    <property type="project" value="TreeGrafter"/>
</dbReference>
<accession>A0A9P5MUZ3</accession>
<evidence type="ECO:0000256" key="1">
    <source>
        <dbReference type="ARBA" id="ARBA00022741"/>
    </source>
</evidence>
<gene>
    <name evidence="4" type="ORF">DFH94DRAFT_632330</name>
</gene>
<reference evidence="4" key="2">
    <citation type="journal article" date="2020" name="Nat. Commun.">
        <title>Large-scale genome sequencing of mycorrhizal fungi provides insights into the early evolution of symbiotic traits.</title>
        <authorList>
            <person name="Miyauchi S."/>
            <person name="Kiss E."/>
            <person name="Kuo A."/>
            <person name="Drula E."/>
            <person name="Kohler A."/>
            <person name="Sanchez-Garcia M."/>
            <person name="Morin E."/>
            <person name="Andreopoulos B."/>
            <person name="Barry K.W."/>
            <person name="Bonito G."/>
            <person name="Buee M."/>
            <person name="Carver A."/>
            <person name="Chen C."/>
            <person name="Cichocki N."/>
            <person name="Clum A."/>
            <person name="Culley D."/>
            <person name="Crous P.W."/>
            <person name="Fauchery L."/>
            <person name="Girlanda M."/>
            <person name="Hayes R.D."/>
            <person name="Keri Z."/>
            <person name="LaButti K."/>
            <person name="Lipzen A."/>
            <person name="Lombard V."/>
            <person name="Magnuson J."/>
            <person name="Maillard F."/>
            <person name="Murat C."/>
            <person name="Nolan M."/>
            <person name="Ohm R.A."/>
            <person name="Pangilinan J."/>
            <person name="Pereira M.F."/>
            <person name="Perotto S."/>
            <person name="Peter M."/>
            <person name="Pfister S."/>
            <person name="Riley R."/>
            <person name="Sitrit Y."/>
            <person name="Stielow J.B."/>
            <person name="Szollosi G."/>
            <person name="Zifcakova L."/>
            <person name="Stursova M."/>
            <person name="Spatafora J.W."/>
            <person name="Tedersoo L."/>
            <person name="Vaario L.M."/>
            <person name="Yamada A."/>
            <person name="Yan M."/>
            <person name="Wang P."/>
            <person name="Xu J."/>
            <person name="Bruns T."/>
            <person name="Baldrian P."/>
            <person name="Vilgalys R."/>
            <person name="Dunand C."/>
            <person name="Henrissat B."/>
            <person name="Grigoriev I.V."/>
            <person name="Hibbett D."/>
            <person name="Nagy L.G."/>
            <person name="Martin F.M."/>
        </authorList>
    </citation>
    <scope>NUCLEOTIDE SEQUENCE</scope>
    <source>
        <strain evidence="4">Prilba</strain>
    </source>
</reference>
<keyword evidence="1" id="KW-0547">Nucleotide-binding</keyword>
<dbReference type="SUPFAM" id="SSF52540">
    <property type="entry name" value="P-loop containing nucleoside triphosphate hydrolases"/>
    <property type="match status" value="1"/>
</dbReference>
<name>A0A9P5MUZ3_9AGAM</name>
<evidence type="ECO:0000313" key="4">
    <source>
        <dbReference type="EMBL" id="KAF8479296.1"/>
    </source>
</evidence>
<dbReference type="PANTHER" id="PTHR11638">
    <property type="entry name" value="ATP-DEPENDENT CLP PROTEASE"/>
    <property type="match status" value="1"/>
</dbReference>
<dbReference type="OrthoDB" id="47330at2759"/>
<proteinExistence type="predicted"/>
<feature type="domain" description="AAA+ ATPase" evidence="3">
    <location>
        <begin position="156"/>
        <end position="296"/>
    </location>
</feature>
<dbReference type="InterPro" id="IPR050130">
    <property type="entry name" value="ClpA_ClpB"/>
</dbReference>
<organism evidence="4 5">
    <name type="scientific">Russula ochroleuca</name>
    <dbReference type="NCBI Taxonomy" id="152965"/>
    <lineage>
        <taxon>Eukaryota</taxon>
        <taxon>Fungi</taxon>
        <taxon>Dikarya</taxon>
        <taxon>Basidiomycota</taxon>
        <taxon>Agaricomycotina</taxon>
        <taxon>Agaricomycetes</taxon>
        <taxon>Russulales</taxon>
        <taxon>Russulaceae</taxon>
        <taxon>Russula</taxon>
    </lineage>
</organism>
<keyword evidence="4" id="KW-0378">Hydrolase</keyword>
<dbReference type="GO" id="GO:0016887">
    <property type="term" value="F:ATP hydrolysis activity"/>
    <property type="evidence" value="ECO:0007669"/>
    <property type="project" value="InterPro"/>
</dbReference>
<dbReference type="GO" id="GO:0005524">
    <property type="term" value="F:ATP binding"/>
    <property type="evidence" value="ECO:0007669"/>
    <property type="project" value="UniProtKB-KW"/>
</dbReference>
<dbReference type="InterPro" id="IPR027417">
    <property type="entry name" value="P-loop_NTPase"/>
</dbReference>
<dbReference type="Proteomes" id="UP000759537">
    <property type="component" value="Unassembled WGS sequence"/>
</dbReference>
<evidence type="ECO:0000259" key="3">
    <source>
        <dbReference type="SMART" id="SM00382"/>
    </source>
</evidence>
<dbReference type="SMART" id="SM00382">
    <property type="entry name" value="AAA"/>
    <property type="match status" value="1"/>
</dbReference>
<dbReference type="Gene3D" id="3.40.50.300">
    <property type="entry name" value="P-loop containing nucleotide triphosphate hydrolases"/>
    <property type="match status" value="1"/>
</dbReference>